<dbReference type="GO" id="GO:0051301">
    <property type="term" value="P:cell division"/>
    <property type="evidence" value="ECO:0007669"/>
    <property type="project" value="UniProtKB-KW"/>
</dbReference>
<accession>A0A4R9BJJ6</accession>
<protein>
    <submittedName>
        <fullName evidence="6">Cell division protein FtsK</fullName>
    </submittedName>
</protein>
<feature type="binding site" evidence="3">
    <location>
        <begin position="918"/>
        <end position="925"/>
    </location>
    <ligand>
        <name>ATP</name>
        <dbReference type="ChEBI" id="CHEBI:30616"/>
    </ligand>
</feature>
<dbReference type="InterPro" id="IPR027417">
    <property type="entry name" value="P-loop_NTPase"/>
</dbReference>
<sequence>MLTLGSAPTPTAGRPGLAEVHFVAGPDSGRIQPLAVGETLWGVDENDRTVSGGAVAPGGGLVSVLLDIDGDVWVRSVATDGPTPLLEQAEVPGDRVAWPVGGQLRVGLSVLTVHPLTSGDAELIPAPEHGWLDYNRPPRLLPPVAVNTFRLPPPPKVPERNSLPWITACIPAILGVTMAVMMKQPFYLLFALMSPLMMLGTYFTARSNGKKSHRRLMAEHRTTMASITAEISRAVLAEQRSRRATTPDAAALLLAATAPTRRLWERRSTDPDHLLVRVGTTDLASEVVLEDLAELEHRRLSTEISHSVPVTLSLTEAGVVGVAGGGDWARHLGSWMIGQIAVLQSPRDLQLYVLGSPDDARQWHWARWLPHLRPALGQDTLTLTGFDSESVGRRVAELGQLVAERVASAAGSRSTRFTPDILVVLDGARRLRALPGIVSLLRDGPAVGVYVLCLDAEESRLPEECTAVVLERPAGTLLVTRQNADPIDGVSLDTIVEGWYERMARSLAAVRDVSFSDSDSLLPASANLLSVLGLESPTGTAVAARWSARARSTEAVIGLSLDGPFSIDLVRDGPHGLVAGTTGSGKSEFLQTLVASLAVANRPDAMTFVLIDYKGGAAFSECAHLPHTVGMVTDLDTHLVSRALNSLRAELIRREGLLGDAGAKDLEAYYRLHAAAGGENLPRLAIVIDEFAAMAKELPDFVSGLIDVAQRGRSLGVHLVMATQRPSGVISPEIRANTNLRVALRMTDAGESSDVIDVPDAARIQKVTPGRAFARLGHASVIPFQTARVGGQVKVGGDTTRRAPSVTRLPPERFSRAAPRPQIVSSREGDVTELSVLVSAIRAATESLGIPEQHSPWLPALPALVRLDTLGVEPTAPAGRDPAGDGRVRWALEDLPARQTQQDAVLDLADFGHLYIVGAPGSGRSQALRTIAASSAATLPPTDLHLYAIDCGNGALSSLSEVPHCGAVVQRNQTERATRLVHRLEADLLRRHEVLAAGNHANIAEQRGAADVSSRLPHVLVFIDRWENFVTTLGEADSGALLDIVYSLLREGASAGIHLVIAGDRSLLTSRMSTLSDDKLLLRLTDRVDYSLAGLNHRIIPTDIAPGRGFRGDNGRELQIALLGDDPSGQAQSEAVRALGRELTQRHAATPAAARPFRVDDLPSTLRLADALALADGESTGPMWALLGVGGNQLLAHGMDLEHDAPTFVVAGPARSGRSTLLAVMADSLLRSGTQLVLACPRSSPLRDYADLPGVRAVLTHSELTEADLAPHLDPDGTPVVLIVDDGEMLTDVPAKLWLRGYLRVARENRRGLILGGNSAELCAGFSGWQVDVKKNRRGALLSPQNTIDGDLLGARVARSLVSTTITPGRALVHFGSGELLTLQVPTRTASTARPLAGLGTTNKMENNNA</sequence>
<comment type="caution">
    <text evidence="6">The sequence shown here is derived from an EMBL/GenBank/DDBJ whole genome shotgun (WGS) entry which is preliminary data.</text>
</comment>
<dbReference type="InterPro" id="IPR002543">
    <property type="entry name" value="FtsK_dom"/>
</dbReference>
<dbReference type="GO" id="GO:0005524">
    <property type="term" value="F:ATP binding"/>
    <property type="evidence" value="ECO:0007669"/>
    <property type="project" value="UniProtKB-UniRule"/>
</dbReference>
<dbReference type="SMART" id="SM00382">
    <property type="entry name" value="AAA"/>
    <property type="match status" value="3"/>
</dbReference>
<evidence type="ECO:0000256" key="3">
    <source>
        <dbReference type="PROSITE-ProRule" id="PRU00289"/>
    </source>
</evidence>
<evidence type="ECO:0000259" key="5">
    <source>
        <dbReference type="PROSITE" id="PS50901"/>
    </source>
</evidence>
<name>A0A4R9BJJ6_9MICO</name>
<keyword evidence="1 3" id="KW-0547">Nucleotide-binding</keyword>
<dbReference type="PANTHER" id="PTHR22683">
    <property type="entry name" value="SPORULATION PROTEIN RELATED"/>
    <property type="match status" value="1"/>
</dbReference>
<dbReference type="Pfam" id="PF01580">
    <property type="entry name" value="FtsK_SpoIIIE"/>
    <property type="match status" value="2"/>
</dbReference>
<dbReference type="SUPFAM" id="SSF52540">
    <property type="entry name" value="P-loop containing nucleoside triphosphate hydrolases"/>
    <property type="match status" value="2"/>
</dbReference>
<dbReference type="OrthoDB" id="9807790at2"/>
<gene>
    <name evidence="6" type="ORF">E3T61_17150</name>
</gene>
<keyword evidence="2 3" id="KW-0067">ATP-binding</keyword>
<proteinExistence type="predicted"/>
<evidence type="ECO:0000313" key="7">
    <source>
        <dbReference type="Proteomes" id="UP000298468"/>
    </source>
</evidence>
<keyword evidence="6" id="KW-0132">Cell division</keyword>
<organism evidence="6 7">
    <name type="scientific">Cryobacterium lactosi</name>
    <dbReference type="NCBI Taxonomy" id="1259202"/>
    <lineage>
        <taxon>Bacteria</taxon>
        <taxon>Bacillati</taxon>
        <taxon>Actinomycetota</taxon>
        <taxon>Actinomycetes</taxon>
        <taxon>Micrococcales</taxon>
        <taxon>Microbacteriaceae</taxon>
        <taxon>Cryobacterium</taxon>
    </lineage>
</organism>
<evidence type="ECO:0000256" key="2">
    <source>
        <dbReference type="ARBA" id="ARBA00022840"/>
    </source>
</evidence>
<dbReference type="PANTHER" id="PTHR22683:SF1">
    <property type="entry name" value="TYPE VII SECRETION SYSTEM PROTEIN ESSC"/>
    <property type="match status" value="1"/>
</dbReference>
<keyword evidence="4" id="KW-0472">Membrane</keyword>
<evidence type="ECO:0000313" key="6">
    <source>
        <dbReference type="EMBL" id="TFD85884.1"/>
    </source>
</evidence>
<dbReference type="Proteomes" id="UP000298468">
    <property type="component" value="Unassembled WGS sequence"/>
</dbReference>
<keyword evidence="6" id="KW-0131">Cell cycle</keyword>
<feature type="domain" description="FtsK" evidence="5">
    <location>
        <begin position="901"/>
        <end position="1099"/>
    </location>
</feature>
<keyword evidence="4" id="KW-0812">Transmembrane</keyword>
<evidence type="ECO:0000256" key="1">
    <source>
        <dbReference type="ARBA" id="ARBA00022741"/>
    </source>
</evidence>
<dbReference type="InterPro" id="IPR050206">
    <property type="entry name" value="FtsK/SpoIIIE/SftA"/>
</dbReference>
<feature type="binding site" evidence="3">
    <location>
        <begin position="580"/>
        <end position="587"/>
    </location>
    <ligand>
        <name>ATP</name>
        <dbReference type="ChEBI" id="CHEBI:30616"/>
    </ligand>
</feature>
<feature type="transmembrane region" description="Helical" evidence="4">
    <location>
        <begin position="187"/>
        <end position="205"/>
    </location>
</feature>
<dbReference type="InterPro" id="IPR003593">
    <property type="entry name" value="AAA+_ATPase"/>
</dbReference>
<keyword evidence="7" id="KW-1185">Reference proteome</keyword>
<evidence type="ECO:0000256" key="4">
    <source>
        <dbReference type="SAM" id="Phobius"/>
    </source>
</evidence>
<dbReference type="EMBL" id="SOHM01000034">
    <property type="protein sequence ID" value="TFD85884.1"/>
    <property type="molecule type" value="Genomic_DNA"/>
</dbReference>
<feature type="domain" description="FtsK" evidence="5">
    <location>
        <begin position="562"/>
        <end position="753"/>
    </location>
</feature>
<dbReference type="GO" id="GO:0003677">
    <property type="term" value="F:DNA binding"/>
    <property type="evidence" value="ECO:0007669"/>
    <property type="project" value="InterPro"/>
</dbReference>
<keyword evidence="4" id="KW-1133">Transmembrane helix</keyword>
<reference evidence="6 7" key="1">
    <citation type="submission" date="2019-03" db="EMBL/GenBank/DDBJ databases">
        <title>Genomics of glacier-inhabiting Cryobacterium strains.</title>
        <authorList>
            <person name="Liu Q."/>
            <person name="Xin Y.-H."/>
        </authorList>
    </citation>
    <scope>NUCLEOTIDE SEQUENCE [LARGE SCALE GENOMIC DNA]</scope>
    <source>
        <strain evidence="6 7">Sr59</strain>
    </source>
</reference>
<dbReference type="Gene3D" id="3.40.50.300">
    <property type="entry name" value="P-loop containing nucleotide triphosphate hydrolases"/>
    <property type="match status" value="4"/>
</dbReference>
<dbReference type="CDD" id="cd01127">
    <property type="entry name" value="TrwB_TraG_TraD_VirD4"/>
    <property type="match status" value="1"/>
</dbReference>
<dbReference type="PROSITE" id="PS50901">
    <property type="entry name" value="FTSK"/>
    <property type="match status" value="2"/>
</dbReference>